<evidence type="ECO:0000313" key="4">
    <source>
        <dbReference type="EMBL" id="KAL0906089.1"/>
    </source>
</evidence>
<dbReference type="PANTHER" id="PTHR47447:SF28">
    <property type="entry name" value="PENTACOTRIPEPTIDE-REPEAT REGION OF PRORP DOMAIN-CONTAINING PROTEIN"/>
    <property type="match status" value="1"/>
</dbReference>
<gene>
    <name evidence="4" type="ORF">M5K25_024552</name>
</gene>
<dbReference type="InterPro" id="IPR011990">
    <property type="entry name" value="TPR-like_helical_dom_sf"/>
</dbReference>
<dbReference type="PROSITE" id="PS51375">
    <property type="entry name" value="PPR"/>
    <property type="match status" value="6"/>
</dbReference>
<name>A0ABD0U2P9_DENTH</name>
<evidence type="ECO:0000313" key="5">
    <source>
        <dbReference type="Proteomes" id="UP001552299"/>
    </source>
</evidence>
<dbReference type="Pfam" id="PF01535">
    <property type="entry name" value="PPR"/>
    <property type="match status" value="1"/>
</dbReference>
<keyword evidence="2" id="KW-0677">Repeat</keyword>
<dbReference type="Pfam" id="PF13041">
    <property type="entry name" value="PPR_2"/>
    <property type="match status" value="3"/>
</dbReference>
<proteinExistence type="inferred from homology"/>
<feature type="repeat" description="PPR" evidence="3">
    <location>
        <begin position="386"/>
        <end position="420"/>
    </location>
</feature>
<keyword evidence="5" id="KW-1185">Reference proteome</keyword>
<dbReference type="EMBL" id="JANQDX010000018">
    <property type="protein sequence ID" value="KAL0906089.1"/>
    <property type="molecule type" value="Genomic_DNA"/>
</dbReference>
<accession>A0ABD0U2P9</accession>
<sequence>MTYRRHPYGAPPLRLLTGPSMKKTAKVSPFRLTSLLRLEKNPTLSLQLFRHPNPESNPLPSPKPFRYSAQSYDIIICRLAQARMFTEMEEIIDQMANQTRFTPKEAIFCRIISSYGRARMPDAALRTFHRIPSLLCHRTIRSFNTLLDVLLRHGEISKLQELCHDLKAAEFSPDACTYNILIRARAASGSIHGACELFDEMRDEGIRPTVATFGTLISALSSASLQDEAFRLKEVMFRRYNIKPNAHIYTSLVKALCKDNQLDRAIRLKDEMASDPEIGLDGAIYTTLIRALFRAGRKGEVVSVLEEMKQKGVKADTATYNAIVAGFCEEEDFIASFEALREMKRRGCQPNLVSYNTIVVGMCRAGRWRDARDLFDDMPRRGCRPDVVTYRALVDGLCAAGQSREVELLVEEMAFNGYYPAAMSFRKLIEGVLEKGSFRVREFVDLLSCDD</sequence>
<comment type="similarity">
    <text evidence="1">Belongs to the PPR family. P subfamily.</text>
</comment>
<reference evidence="4 5" key="1">
    <citation type="journal article" date="2024" name="Plant Biotechnol. J.">
        <title>Dendrobium thyrsiflorum genome and its molecular insights into genes involved in important horticultural traits.</title>
        <authorList>
            <person name="Chen B."/>
            <person name="Wang J.Y."/>
            <person name="Zheng P.J."/>
            <person name="Li K.L."/>
            <person name="Liang Y.M."/>
            <person name="Chen X.F."/>
            <person name="Zhang C."/>
            <person name="Zhao X."/>
            <person name="He X."/>
            <person name="Zhang G.Q."/>
            <person name="Liu Z.J."/>
            <person name="Xu Q."/>
        </authorList>
    </citation>
    <scope>NUCLEOTIDE SEQUENCE [LARGE SCALE GENOMIC DNA]</scope>
    <source>
        <strain evidence="4">GZMU011</strain>
    </source>
</reference>
<dbReference type="InterPro" id="IPR002885">
    <property type="entry name" value="PPR_rpt"/>
</dbReference>
<evidence type="ECO:0000256" key="1">
    <source>
        <dbReference type="ARBA" id="ARBA00007626"/>
    </source>
</evidence>
<protein>
    <recommendedName>
        <fullName evidence="6">Pentatricopeptide repeat-containing protein</fullName>
    </recommendedName>
</protein>
<evidence type="ECO:0000256" key="2">
    <source>
        <dbReference type="ARBA" id="ARBA00022737"/>
    </source>
</evidence>
<organism evidence="4 5">
    <name type="scientific">Dendrobium thyrsiflorum</name>
    <name type="common">Pinecone-like raceme dendrobium</name>
    <name type="synonym">Orchid</name>
    <dbReference type="NCBI Taxonomy" id="117978"/>
    <lineage>
        <taxon>Eukaryota</taxon>
        <taxon>Viridiplantae</taxon>
        <taxon>Streptophyta</taxon>
        <taxon>Embryophyta</taxon>
        <taxon>Tracheophyta</taxon>
        <taxon>Spermatophyta</taxon>
        <taxon>Magnoliopsida</taxon>
        <taxon>Liliopsida</taxon>
        <taxon>Asparagales</taxon>
        <taxon>Orchidaceae</taxon>
        <taxon>Epidendroideae</taxon>
        <taxon>Malaxideae</taxon>
        <taxon>Dendrobiinae</taxon>
        <taxon>Dendrobium</taxon>
    </lineage>
</organism>
<dbReference type="NCBIfam" id="TIGR00756">
    <property type="entry name" value="PPR"/>
    <property type="match status" value="6"/>
</dbReference>
<feature type="repeat" description="PPR" evidence="3">
    <location>
        <begin position="174"/>
        <end position="208"/>
    </location>
</feature>
<feature type="repeat" description="PPR" evidence="3">
    <location>
        <begin position="281"/>
        <end position="315"/>
    </location>
</feature>
<dbReference type="Proteomes" id="UP001552299">
    <property type="component" value="Unassembled WGS sequence"/>
</dbReference>
<feature type="repeat" description="PPR" evidence="3">
    <location>
        <begin position="316"/>
        <end position="350"/>
    </location>
</feature>
<dbReference type="Gene3D" id="1.25.40.10">
    <property type="entry name" value="Tetratricopeptide repeat domain"/>
    <property type="match status" value="5"/>
</dbReference>
<evidence type="ECO:0008006" key="6">
    <source>
        <dbReference type="Google" id="ProtNLM"/>
    </source>
</evidence>
<comment type="caution">
    <text evidence="4">The sequence shown here is derived from an EMBL/GenBank/DDBJ whole genome shotgun (WGS) entry which is preliminary data.</text>
</comment>
<feature type="repeat" description="PPR" evidence="3">
    <location>
        <begin position="245"/>
        <end position="275"/>
    </location>
</feature>
<evidence type="ECO:0000256" key="3">
    <source>
        <dbReference type="PROSITE-ProRule" id="PRU00708"/>
    </source>
</evidence>
<feature type="repeat" description="PPR" evidence="3">
    <location>
        <begin position="351"/>
        <end position="385"/>
    </location>
</feature>
<dbReference type="PANTHER" id="PTHR47447">
    <property type="entry name" value="OS03G0856100 PROTEIN"/>
    <property type="match status" value="1"/>
</dbReference>
<dbReference type="Pfam" id="PF12854">
    <property type="entry name" value="PPR_1"/>
    <property type="match status" value="1"/>
</dbReference>
<dbReference type="AlphaFoldDB" id="A0ABD0U2P9"/>